<dbReference type="PROSITE" id="PS50943">
    <property type="entry name" value="HTH_CROC1"/>
    <property type="match status" value="1"/>
</dbReference>
<feature type="transmembrane region" description="Helical" evidence="2">
    <location>
        <begin position="135"/>
        <end position="156"/>
    </location>
</feature>
<keyword evidence="2" id="KW-0812">Transmembrane</keyword>
<evidence type="ECO:0000256" key="1">
    <source>
        <dbReference type="ARBA" id="ARBA00023125"/>
    </source>
</evidence>
<dbReference type="SUPFAM" id="SSF47413">
    <property type="entry name" value="lambda repressor-like DNA-binding domains"/>
    <property type="match status" value="1"/>
</dbReference>
<evidence type="ECO:0000313" key="4">
    <source>
        <dbReference type="EMBL" id="CUO02534.1"/>
    </source>
</evidence>
<reference evidence="4 5" key="1">
    <citation type="submission" date="2015-09" db="EMBL/GenBank/DDBJ databases">
        <authorList>
            <consortium name="Pathogen Informatics"/>
        </authorList>
    </citation>
    <scope>NUCLEOTIDE SEQUENCE [LARGE SCALE GENOMIC DNA]</scope>
    <source>
        <strain evidence="4 5">2789STDY5608838</strain>
    </source>
</reference>
<dbReference type="GO" id="GO:0003677">
    <property type="term" value="F:DNA binding"/>
    <property type="evidence" value="ECO:0007669"/>
    <property type="project" value="UniProtKB-KW"/>
</dbReference>
<dbReference type="InterPro" id="IPR001387">
    <property type="entry name" value="Cro/C1-type_HTH"/>
</dbReference>
<dbReference type="EMBL" id="CYZA01000009">
    <property type="protein sequence ID" value="CUO02534.1"/>
    <property type="molecule type" value="Genomic_DNA"/>
</dbReference>
<keyword evidence="2" id="KW-0472">Membrane</keyword>
<keyword evidence="1" id="KW-0238">DNA-binding</keyword>
<dbReference type="Pfam" id="PF01381">
    <property type="entry name" value="HTH_3"/>
    <property type="match status" value="1"/>
</dbReference>
<dbReference type="AlphaFoldDB" id="A0A174BP50"/>
<proteinExistence type="predicted"/>
<protein>
    <submittedName>
        <fullName evidence="4">Transcriptional repressor DicA</fullName>
    </submittedName>
</protein>
<keyword evidence="2" id="KW-1133">Transmembrane helix</keyword>
<evidence type="ECO:0000259" key="3">
    <source>
        <dbReference type="PROSITE" id="PS50943"/>
    </source>
</evidence>
<dbReference type="Gene3D" id="1.10.260.40">
    <property type="entry name" value="lambda repressor-like DNA-binding domains"/>
    <property type="match status" value="1"/>
</dbReference>
<sequence>MDAKKFGAFISERRKEQHMTQAGLAGKIGVTDKAVSRWERGLGFPDINTMEPLATALGVSLLELMKSEIISEEVQMKKDESAEKKYTSAEVTEMMYSMEEIRKQQQRQDKIAGYLAIPVMLIVAAIFKLSGHANFGGAVFAGLLGAGAIVCVYYLWENREDKESRKVYGFFTIVMTGIFLILCSFMIPDGFWEHHKQEATLITCVVNLAIVVYMFGLVIKKINREKKNPAIIMVVVVLELVLVMWILQSFAARSIENADGTSKGVVAEQFATQLLLNEKDVEEDWIRGYNYVQIDLHPDVYRVGFTYYANQKDVEIGKESVYGYDIQVDSEYMIMIKEKSVAIGEDLWSKNTEVRKIKIQ</sequence>
<organism evidence="4 5">
    <name type="scientific">Blautia obeum</name>
    <dbReference type="NCBI Taxonomy" id="40520"/>
    <lineage>
        <taxon>Bacteria</taxon>
        <taxon>Bacillati</taxon>
        <taxon>Bacillota</taxon>
        <taxon>Clostridia</taxon>
        <taxon>Lachnospirales</taxon>
        <taxon>Lachnospiraceae</taxon>
        <taxon>Blautia</taxon>
    </lineage>
</organism>
<gene>
    <name evidence="4" type="ORF">ERS852395_01913</name>
</gene>
<dbReference type="RefSeq" id="WP_055053474.1">
    <property type="nucleotide sequence ID" value="NZ_CYZA01000009.1"/>
</dbReference>
<evidence type="ECO:0000313" key="5">
    <source>
        <dbReference type="Proteomes" id="UP000095447"/>
    </source>
</evidence>
<dbReference type="SMART" id="SM00530">
    <property type="entry name" value="HTH_XRE"/>
    <property type="match status" value="1"/>
</dbReference>
<dbReference type="PANTHER" id="PTHR46558">
    <property type="entry name" value="TRACRIPTIONAL REGULATORY PROTEIN-RELATED-RELATED"/>
    <property type="match status" value="1"/>
</dbReference>
<feature type="transmembrane region" description="Helical" evidence="2">
    <location>
        <begin position="199"/>
        <end position="218"/>
    </location>
</feature>
<feature type="transmembrane region" description="Helical" evidence="2">
    <location>
        <begin position="230"/>
        <end position="247"/>
    </location>
</feature>
<dbReference type="InterPro" id="IPR010982">
    <property type="entry name" value="Lambda_DNA-bd_dom_sf"/>
</dbReference>
<feature type="transmembrane region" description="Helical" evidence="2">
    <location>
        <begin position="168"/>
        <end position="187"/>
    </location>
</feature>
<feature type="transmembrane region" description="Helical" evidence="2">
    <location>
        <begin position="111"/>
        <end position="129"/>
    </location>
</feature>
<dbReference type="CDD" id="cd00093">
    <property type="entry name" value="HTH_XRE"/>
    <property type="match status" value="1"/>
</dbReference>
<evidence type="ECO:0000256" key="2">
    <source>
        <dbReference type="SAM" id="Phobius"/>
    </source>
</evidence>
<feature type="domain" description="HTH cro/C1-type" evidence="3">
    <location>
        <begin position="10"/>
        <end position="64"/>
    </location>
</feature>
<name>A0A174BP50_9FIRM</name>
<accession>A0A174BP50</accession>
<dbReference type="Proteomes" id="UP000095447">
    <property type="component" value="Unassembled WGS sequence"/>
</dbReference>
<dbReference type="PANTHER" id="PTHR46558:SF11">
    <property type="entry name" value="HTH-TYPE TRANSCRIPTIONAL REGULATOR XRE"/>
    <property type="match status" value="1"/>
</dbReference>